<evidence type="ECO:0000256" key="13">
    <source>
        <dbReference type="ARBA" id="ARBA00029811"/>
    </source>
</evidence>
<evidence type="ECO:0000256" key="12">
    <source>
        <dbReference type="ARBA" id="ARBA00023049"/>
    </source>
</evidence>
<evidence type="ECO:0000313" key="18">
    <source>
        <dbReference type="Proteomes" id="UP001595859"/>
    </source>
</evidence>
<dbReference type="GO" id="GO:0004177">
    <property type="term" value="F:aminopeptidase activity"/>
    <property type="evidence" value="ECO:0007669"/>
    <property type="project" value="UniProtKB-KW"/>
</dbReference>
<dbReference type="SUPFAM" id="SSF55486">
    <property type="entry name" value="Metalloproteases ('zincins'), catalytic domain"/>
    <property type="match status" value="1"/>
</dbReference>
<dbReference type="Gene3D" id="1.10.390.10">
    <property type="entry name" value="Neutral Protease Domain 2"/>
    <property type="match status" value="1"/>
</dbReference>
<evidence type="ECO:0000256" key="9">
    <source>
        <dbReference type="ARBA" id="ARBA00022723"/>
    </source>
</evidence>
<evidence type="ECO:0000256" key="14">
    <source>
        <dbReference type="ARBA" id="ARBA00031533"/>
    </source>
</evidence>
<dbReference type="PRINTS" id="PR00756">
    <property type="entry name" value="ALADIPTASE"/>
</dbReference>
<keyword evidence="17" id="KW-0031">Aminopeptidase</keyword>
<comment type="cofactor">
    <cofactor evidence="2">
        <name>Zn(2+)</name>
        <dbReference type="ChEBI" id="CHEBI:29105"/>
    </cofactor>
</comment>
<name>A0ABV9S2Q1_9PSEU</name>
<dbReference type="PANTHER" id="PTHR45726:SF3">
    <property type="entry name" value="LEUKOTRIENE A-4 HYDROLASE"/>
    <property type="match status" value="1"/>
</dbReference>
<evidence type="ECO:0000259" key="16">
    <source>
        <dbReference type="Pfam" id="PF17900"/>
    </source>
</evidence>
<evidence type="ECO:0000256" key="1">
    <source>
        <dbReference type="ARBA" id="ARBA00000098"/>
    </source>
</evidence>
<evidence type="ECO:0000256" key="8">
    <source>
        <dbReference type="ARBA" id="ARBA00022670"/>
    </source>
</evidence>
<dbReference type="EC" id="3.4.11.2" evidence="5"/>
<feature type="domain" description="Peptidase M1 membrane alanine aminopeptidase" evidence="15">
    <location>
        <begin position="226"/>
        <end position="416"/>
    </location>
</feature>
<sequence>MALRDGDLLGHGNPGYRVAHYDLALATKPATGRLSGKARLTVVASAADAPLVFDLGPFRVERVLVDGRPVRWTHRGGKLRVRDRFLVDTPFPVEIRYAGRPEPVRTRHWGEVGWDELTDGVIVASQPVGAPSWFPCNDLVGAKATFRVAVTVPTAYTVVANGVLASRVSGGSATTWTYVAEEPMAPYLATVQIGPYERNLLSPGQVLAVSRGLSRAAQHDFARQPRMMRTFTELFGPYPFAEYAVVVTDDELEVPVEAQGLSIFGANHVDGRRGHERLVAHELAHQWFGNSVGLAGWQDIWLNEGFAAYAEWLWSERSGGPAAAVLATRSRALLASRPQNLRIGDPPARDMFDDRLYQRGALTLHTLRTLLGDDVFFALLREWTTTHRHGTVVTADFVTLAQHHAGRSLTSFFDHWLYQPALP</sequence>
<evidence type="ECO:0000256" key="11">
    <source>
        <dbReference type="ARBA" id="ARBA00022833"/>
    </source>
</evidence>
<evidence type="ECO:0000259" key="15">
    <source>
        <dbReference type="Pfam" id="PF01433"/>
    </source>
</evidence>
<accession>A0ABV9S2Q1</accession>
<comment type="catalytic activity">
    <reaction evidence="1">
        <text>Release of an N-terminal amino acid, Xaa-|-Yaa- from a peptide, amide or arylamide. Xaa is preferably Ala, but may be most amino acids including Pro (slow action). When a terminal hydrophobic residue is followed by a prolyl residue, the two may be released as an intact Xaa-Pro dipeptide.</text>
        <dbReference type="EC" id="3.4.11.2"/>
    </reaction>
</comment>
<keyword evidence="9" id="KW-0479">Metal-binding</keyword>
<keyword evidence="12" id="KW-0482">Metalloprotease</keyword>
<dbReference type="InterPro" id="IPR042097">
    <property type="entry name" value="Aminopeptidase_N-like_N_sf"/>
</dbReference>
<dbReference type="CDD" id="cd09603">
    <property type="entry name" value="M1_APN_like"/>
    <property type="match status" value="1"/>
</dbReference>
<comment type="similarity">
    <text evidence="4">Belongs to the peptidase M1 family.</text>
</comment>
<reference evidence="18" key="1">
    <citation type="journal article" date="2019" name="Int. J. Syst. Evol. Microbiol.">
        <title>The Global Catalogue of Microorganisms (GCM) 10K type strain sequencing project: providing services to taxonomists for standard genome sequencing and annotation.</title>
        <authorList>
            <consortium name="The Broad Institute Genomics Platform"/>
            <consortium name="The Broad Institute Genome Sequencing Center for Infectious Disease"/>
            <person name="Wu L."/>
            <person name="Ma J."/>
        </authorList>
    </citation>
    <scope>NUCLEOTIDE SEQUENCE [LARGE SCALE GENOMIC DNA]</scope>
    <source>
        <strain evidence="18">ZS-22-S1</strain>
    </source>
</reference>
<dbReference type="SUPFAM" id="SSF63737">
    <property type="entry name" value="Leukotriene A4 hydrolase N-terminal domain"/>
    <property type="match status" value="1"/>
</dbReference>
<dbReference type="EMBL" id="JBHSIS010000007">
    <property type="protein sequence ID" value="MFC4855169.1"/>
    <property type="molecule type" value="Genomic_DNA"/>
</dbReference>
<evidence type="ECO:0000256" key="10">
    <source>
        <dbReference type="ARBA" id="ARBA00022801"/>
    </source>
</evidence>
<dbReference type="InterPro" id="IPR001930">
    <property type="entry name" value="Peptidase_M1"/>
</dbReference>
<keyword evidence="7" id="KW-0963">Cytoplasm</keyword>
<proteinExistence type="inferred from homology"/>
<protein>
    <recommendedName>
        <fullName evidence="6">Aminopeptidase N</fullName>
        <ecNumber evidence="5">3.4.11.2</ecNumber>
    </recommendedName>
    <alternativeName>
        <fullName evidence="13">Alanine aminopeptidase</fullName>
    </alternativeName>
    <alternativeName>
        <fullName evidence="14">Lysyl aminopeptidase</fullName>
    </alternativeName>
</protein>
<dbReference type="RefSeq" id="WP_378057117.1">
    <property type="nucleotide sequence ID" value="NZ_JBHSIS010000007.1"/>
</dbReference>
<evidence type="ECO:0000256" key="7">
    <source>
        <dbReference type="ARBA" id="ARBA00022490"/>
    </source>
</evidence>
<organism evidence="17 18">
    <name type="scientific">Actinophytocola glycyrrhizae</name>
    <dbReference type="NCBI Taxonomy" id="2044873"/>
    <lineage>
        <taxon>Bacteria</taxon>
        <taxon>Bacillati</taxon>
        <taxon>Actinomycetota</taxon>
        <taxon>Actinomycetes</taxon>
        <taxon>Pseudonocardiales</taxon>
        <taxon>Pseudonocardiaceae</taxon>
    </lineage>
</organism>
<dbReference type="Pfam" id="PF17900">
    <property type="entry name" value="Peptidase_M1_N"/>
    <property type="match status" value="1"/>
</dbReference>
<feature type="domain" description="Aminopeptidase N-like N-terminal" evidence="16">
    <location>
        <begin position="126"/>
        <end position="188"/>
    </location>
</feature>
<dbReference type="Pfam" id="PF01433">
    <property type="entry name" value="Peptidase_M1"/>
    <property type="match status" value="1"/>
</dbReference>
<comment type="caution">
    <text evidence="17">The sequence shown here is derived from an EMBL/GenBank/DDBJ whole genome shotgun (WGS) entry which is preliminary data.</text>
</comment>
<dbReference type="InterPro" id="IPR014782">
    <property type="entry name" value="Peptidase_M1_dom"/>
</dbReference>
<evidence type="ECO:0000256" key="4">
    <source>
        <dbReference type="ARBA" id="ARBA00010136"/>
    </source>
</evidence>
<comment type="subcellular location">
    <subcellularLocation>
        <location evidence="3">Cytoplasm</location>
    </subcellularLocation>
</comment>
<gene>
    <name evidence="17" type="ORF">ACFPCV_16805</name>
</gene>
<evidence type="ECO:0000313" key="17">
    <source>
        <dbReference type="EMBL" id="MFC4855169.1"/>
    </source>
</evidence>
<keyword evidence="8" id="KW-0645">Protease</keyword>
<dbReference type="PANTHER" id="PTHR45726">
    <property type="entry name" value="LEUKOTRIENE A-4 HYDROLASE"/>
    <property type="match status" value="1"/>
</dbReference>
<dbReference type="Gene3D" id="2.60.40.1730">
    <property type="entry name" value="tricorn interacting facor f3 domain"/>
    <property type="match status" value="1"/>
</dbReference>
<evidence type="ECO:0000256" key="3">
    <source>
        <dbReference type="ARBA" id="ARBA00004496"/>
    </source>
</evidence>
<dbReference type="Proteomes" id="UP001595859">
    <property type="component" value="Unassembled WGS sequence"/>
</dbReference>
<dbReference type="InterPro" id="IPR045357">
    <property type="entry name" value="Aminopeptidase_N-like_N"/>
</dbReference>
<evidence type="ECO:0000256" key="2">
    <source>
        <dbReference type="ARBA" id="ARBA00001947"/>
    </source>
</evidence>
<dbReference type="InterPro" id="IPR027268">
    <property type="entry name" value="Peptidase_M4/M1_CTD_sf"/>
</dbReference>
<keyword evidence="11" id="KW-0862">Zinc</keyword>
<evidence type="ECO:0000256" key="5">
    <source>
        <dbReference type="ARBA" id="ARBA00012564"/>
    </source>
</evidence>
<keyword evidence="18" id="KW-1185">Reference proteome</keyword>
<dbReference type="InterPro" id="IPR034015">
    <property type="entry name" value="M1_LTA4H"/>
</dbReference>
<evidence type="ECO:0000256" key="6">
    <source>
        <dbReference type="ARBA" id="ARBA00015611"/>
    </source>
</evidence>
<keyword evidence="10 17" id="KW-0378">Hydrolase</keyword>